<comment type="caution">
    <text evidence="1">The sequence shown here is derived from an EMBL/GenBank/DDBJ whole genome shotgun (WGS) entry which is preliminary data.</text>
</comment>
<dbReference type="AlphaFoldDB" id="A0A9P0Q5R8"/>
<name>A0A9P0Q5R8_ACAOB</name>
<gene>
    <name evidence="1" type="ORF">ACAOBT_LOCUS32355</name>
</gene>
<evidence type="ECO:0000313" key="2">
    <source>
        <dbReference type="Proteomes" id="UP001152888"/>
    </source>
</evidence>
<sequence length="66" mass="7775">MRKRIQSVNGFVLKKKFVYSNPAFSNTWCKLLHKRIVTSFKVFKMERNLNAEVPTGIPFTIKIMEI</sequence>
<accession>A0A9P0Q5R8</accession>
<protein>
    <submittedName>
        <fullName evidence="1">Uncharacterized protein</fullName>
    </submittedName>
</protein>
<dbReference type="Proteomes" id="UP001152888">
    <property type="component" value="Unassembled WGS sequence"/>
</dbReference>
<dbReference type="EMBL" id="CAKOFQ010008108">
    <property type="protein sequence ID" value="CAH2011703.1"/>
    <property type="molecule type" value="Genomic_DNA"/>
</dbReference>
<reference evidence="1" key="1">
    <citation type="submission" date="2022-03" db="EMBL/GenBank/DDBJ databases">
        <authorList>
            <person name="Sayadi A."/>
        </authorList>
    </citation>
    <scope>NUCLEOTIDE SEQUENCE</scope>
</reference>
<organism evidence="1 2">
    <name type="scientific">Acanthoscelides obtectus</name>
    <name type="common">Bean weevil</name>
    <name type="synonym">Bruchus obtectus</name>
    <dbReference type="NCBI Taxonomy" id="200917"/>
    <lineage>
        <taxon>Eukaryota</taxon>
        <taxon>Metazoa</taxon>
        <taxon>Ecdysozoa</taxon>
        <taxon>Arthropoda</taxon>
        <taxon>Hexapoda</taxon>
        <taxon>Insecta</taxon>
        <taxon>Pterygota</taxon>
        <taxon>Neoptera</taxon>
        <taxon>Endopterygota</taxon>
        <taxon>Coleoptera</taxon>
        <taxon>Polyphaga</taxon>
        <taxon>Cucujiformia</taxon>
        <taxon>Chrysomeloidea</taxon>
        <taxon>Chrysomelidae</taxon>
        <taxon>Bruchinae</taxon>
        <taxon>Bruchini</taxon>
        <taxon>Acanthoscelides</taxon>
    </lineage>
</organism>
<evidence type="ECO:0000313" key="1">
    <source>
        <dbReference type="EMBL" id="CAH2011703.1"/>
    </source>
</evidence>
<proteinExistence type="predicted"/>
<keyword evidence="2" id="KW-1185">Reference proteome</keyword>